<dbReference type="Pfam" id="PF14319">
    <property type="entry name" value="Zn_Tnp_IS91"/>
    <property type="match status" value="1"/>
</dbReference>
<evidence type="ECO:0000259" key="1">
    <source>
        <dbReference type="Pfam" id="PF14319"/>
    </source>
</evidence>
<dbReference type="InterPro" id="IPR026889">
    <property type="entry name" value="Zn_Tnp"/>
</dbReference>
<feature type="domain" description="Transposase zinc-binding" evidence="1">
    <location>
        <begin position="10"/>
        <end position="74"/>
    </location>
</feature>
<dbReference type="EMBL" id="AONB01000018">
    <property type="protein sequence ID" value="EXJ09917.1"/>
    <property type="molecule type" value="Genomic_DNA"/>
</dbReference>
<protein>
    <recommendedName>
        <fullName evidence="1">Transposase zinc-binding domain-containing protein</fullName>
    </recommendedName>
</protein>
<dbReference type="STRING" id="1229521.D791_03070"/>
<evidence type="ECO:0000313" key="3">
    <source>
        <dbReference type="Proteomes" id="UP000019464"/>
    </source>
</evidence>
<keyword evidence="3" id="KW-1185">Reference proteome</keyword>
<accession>W9V1B8</accession>
<dbReference type="AlphaFoldDB" id="W9V1B8"/>
<sequence length="77" mass="9138">MPNRLLQSVFRAYRSELDQQRQPLKNRKAIDAITACRFPEMGVSTYRCAQGHDTWEHYHSCRHRSCYLCAEHRRLSG</sequence>
<dbReference type="Proteomes" id="UP000019464">
    <property type="component" value="Unassembled WGS sequence"/>
</dbReference>
<dbReference type="RefSeq" id="WP_081763883.1">
    <property type="nucleotide sequence ID" value="NZ_AONB01000018.1"/>
</dbReference>
<reference evidence="3" key="1">
    <citation type="submission" date="2012-11" db="EMBL/GenBank/DDBJ databases">
        <authorList>
            <person name="Singh A."/>
            <person name="Pinnaka A.K."/>
            <person name="Vaidya B."/>
        </authorList>
    </citation>
    <scope>NUCLEOTIDE SEQUENCE [LARGE SCALE GENOMIC DNA]</scope>
    <source>
        <strain evidence="3">AK23</strain>
    </source>
</reference>
<proteinExistence type="predicted"/>
<name>W9V1B8_9GAMM</name>
<gene>
    <name evidence="2" type="ORF">D791_03070</name>
</gene>
<comment type="caution">
    <text evidence="2">The sequence shown here is derived from an EMBL/GenBank/DDBJ whole genome shotgun (WGS) entry which is preliminary data.</text>
</comment>
<organism evidence="2 3">
    <name type="scientific">Nitrincola nitratireducens</name>
    <dbReference type="NCBI Taxonomy" id="1229521"/>
    <lineage>
        <taxon>Bacteria</taxon>
        <taxon>Pseudomonadati</taxon>
        <taxon>Pseudomonadota</taxon>
        <taxon>Gammaproteobacteria</taxon>
        <taxon>Oceanospirillales</taxon>
        <taxon>Oceanospirillaceae</taxon>
        <taxon>Nitrincola</taxon>
    </lineage>
</organism>
<reference evidence="2 3" key="2">
    <citation type="journal article" date="2015" name="Syst. Appl. Microbiol.">
        <title>Nitrincola nitratireducens sp. nov. isolated from a haloalkaline crater lake.</title>
        <authorList>
            <person name="Singh A."/>
            <person name="Vaidya B."/>
            <person name="Tanuku N.R."/>
            <person name="Pinnaka A.K."/>
        </authorList>
    </citation>
    <scope>NUCLEOTIDE SEQUENCE [LARGE SCALE GENOMIC DNA]</scope>
    <source>
        <strain evidence="2 3">AK23</strain>
    </source>
</reference>
<dbReference type="OrthoDB" id="6979325at2"/>
<evidence type="ECO:0000313" key="2">
    <source>
        <dbReference type="EMBL" id="EXJ09917.1"/>
    </source>
</evidence>